<comment type="caution">
    <text evidence="3">The sequence shown here is derived from an EMBL/GenBank/DDBJ whole genome shotgun (WGS) entry which is preliminary data.</text>
</comment>
<dbReference type="GO" id="GO:0005840">
    <property type="term" value="C:ribosome"/>
    <property type="evidence" value="ECO:0007669"/>
    <property type="project" value="InterPro"/>
</dbReference>
<protein>
    <submittedName>
        <fullName evidence="3">Uncharacterized protein</fullName>
    </submittedName>
</protein>
<evidence type="ECO:0000313" key="3">
    <source>
        <dbReference type="EMBL" id="KAJ0965061.1"/>
    </source>
</evidence>
<reference evidence="3" key="2">
    <citation type="journal article" date="2022" name="Hortic Res">
        <title>The genome of Dioscorea zingiberensis sheds light on the biosynthesis, origin and evolution of the medicinally important diosgenin saponins.</title>
        <authorList>
            <person name="Li Y."/>
            <person name="Tan C."/>
            <person name="Li Z."/>
            <person name="Guo J."/>
            <person name="Li S."/>
            <person name="Chen X."/>
            <person name="Wang C."/>
            <person name="Dai X."/>
            <person name="Yang H."/>
            <person name="Song W."/>
            <person name="Hou L."/>
            <person name="Xu J."/>
            <person name="Tong Z."/>
            <person name="Xu A."/>
            <person name="Yuan X."/>
            <person name="Wang W."/>
            <person name="Yang Q."/>
            <person name="Chen L."/>
            <person name="Sun Z."/>
            <person name="Wang K."/>
            <person name="Pan B."/>
            <person name="Chen J."/>
            <person name="Bao Y."/>
            <person name="Liu F."/>
            <person name="Qi X."/>
            <person name="Gang D.R."/>
            <person name="Wen J."/>
            <person name="Li J."/>
        </authorList>
    </citation>
    <scope>NUCLEOTIDE SEQUENCE</scope>
    <source>
        <strain evidence="3">Dzin_1.0</strain>
    </source>
</reference>
<comment type="subcellular location">
    <subcellularLocation>
        <location evidence="1">Nucleus</location>
        <location evidence="1">Nucleolus</location>
    </subcellularLocation>
</comment>
<proteinExistence type="predicted"/>
<keyword evidence="2" id="KW-0690">Ribosome biogenesis</keyword>
<dbReference type="PANTHER" id="PTHR13634">
    <property type="entry name" value="RIBOSOME BIOGENESIS PROTEIN BRIX"/>
    <property type="match status" value="1"/>
</dbReference>
<evidence type="ECO:0000256" key="1">
    <source>
        <dbReference type="ARBA" id="ARBA00004604"/>
    </source>
</evidence>
<dbReference type="Proteomes" id="UP001085076">
    <property type="component" value="Miscellaneous, Linkage group lg08"/>
</dbReference>
<accession>A0A9D5C1M2</accession>
<name>A0A9D5C1M2_9LILI</name>
<dbReference type="GO" id="GO:0006412">
    <property type="term" value="P:translation"/>
    <property type="evidence" value="ECO:0007669"/>
    <property type="project" value="InterPro"/>
</dbReference>
<dbReference type="GO" id="GO:0005730">
    <property type="term" value="C:nucleolus"/>
    <property type="evidence" value="ECO:0007669"/>
    <property type="project" value="UniProtKB-SubCell"/>
</dbReference>
<dbReference type="InterPro" id="IPR026532">
    <property type="entry name" value="BRX1"/>
</dbReference>
<dbReference type="AlphaFoldDB" id="A0A9D5C1M2"/>
<dbReference type="EMBL" id="JAGGNH010000008">
    <property type="protein sequence ID" value="KAJ0965061.1"/>
    <property type="molecule type" value="Genomic_DNA"/>
</dbReference>
<evidence type="ECO:0000256" key="2">
    <source>
        <dbReference type="ARBA" id="ARBA00022517"/>
    </source>
</evidence>
<organism evidence="3 4">
    <name type="scientific">Dioscorea zingiberensis</name>
    <dbReference type="NCBI Taxonomy" id="325984"/>
    <lineage>
        <taxon>Eukaryota</taxon>
        <taxon>Viridiplantae</taxon>
        <taxon>Streptophyta</taxon>
        <taxon>Embryophyta</taxon>
        <taxon>Tracheophyta</taxon>
        <taxon>Spermatophyta</taxon>
        <taxon>Magnoliopsida</taxon>
        <taxon>Liliopsida</taxon>
        <taxon>Dioscoreales</taxon>
        <taxon>Dioscoreaceae</taxon>
        <taxon>Dioscorea</taxon>
    </lineage>
</organism>
<reference evidence="3" key="1">
    <citation type="submission" date="2021-03" db="EMBL/GenBank/DDBJ databases">
        <authorList>
            <person name="Li Z."/>
            <person name="Yang C."/>
        </authorList>
    </citation>
    <scope>NUCLEOTIDE SEQUENCE</scope>
    <source>
        <strain evidence="3">Dzin_1.0</strain>
        <tissue evidence="3">Leaf</tissue>
    </source>
</reference>
<dbReference type="PANTHER" id="PTHR13634:SF0">
    <property type="entry name" value="RIBOSOME BIOGENESIS PROTEIN BRX1 HOMOLOG"/>
    <property type="match status" value="1"/>
</dbReference>
<gene>
    <name evidence="3" type="ORF">J5N97_026199</name>
</gene>
<dbReference type="GO" id="GO:0000027">
    <property type="term" value="P:ribosomal large subunit assembly"/>
    <property type="evidence" value="ECO:0007669"/>
    <property type="project" value="TreeGrafter"/>
</dbReference>
<dbReference type="InterPro" id="IPR000915">
    <property type="entry name" value="60S_ribosomal_eL6"/>
</dbReference>
<dbReference type="GO" id="GO:0003723">
    <property type="term" value="F:RNA binding"/>
    <property type="evidence" value="ECO:0007669"/>
    <property type="project" value="TreeGrafter"/>
</dbReference>
<sequence>MDVVSLLPHCKKVNKVESKETKGATLNELVELRNCSSILFLSSHYGGIGKLTGNHLKGSKADAQLSLQIFDQEPHWKLLQEGDALIQAFKVNGVPLCHVNQSYDVGTSSTKVDVSGVNVEEL</sequence>
<dbReference type="GO" id="GO:0003735">
    <property type="term" value="F:structural constituent of ribosome"/>
    <property type="evidence" value="ECO:0007669"/>
    <property type="project" value="InterPro"/>
</dbReference>
<dbReference type="Pfam" id="PF01159">
    <property type="entry name" value="Ribosomal_L6e"/>
    <property type="match status" value="1"/>
</dbReference>
<keyword evidence="4" id="KW-1185">Reference proteome</keyword>
<evidence type="ECO:0000313" key="4">
    <source>
        <dbReference type="Proteomes" id="UP001085076"/>
    </source>
</evidence>
<dbReference type="OrthoDB" id="1638493at2759"/>